<dbReference type="RefSeq" id="XP_020127416.1">
    <property type="nucleotide sequence ID" value="XM_020276938.1"/>
</dbReference>
<dbReference type="Proteomes" id="UP000183809">
    <property type="component" value="Unassembled WGS sequence"/>
</dbReference>
<reference evidence="5 6" key="1">
    <citation type="submission" date="2016-10" db="EMBL/GenBank/DDBJ databases">
        <title>Proteomics and genomics reveal pathogen-plant mechanisms compatible with a hemibiotrophic lifestyle of Diplodia corticola.</title>
        <authorList>
            <person name="Fernandes I."/>
            <person name="De Jonge R."/>
            <person name="Van De Peer Y."/>
            <person name="Devreese B."/>
            <person name="Alves A."/>
            <person name="Esteves A.C."/>
        </authorList>
    </citation>
    <scope>NUCLEOTIDE SEQUENCE [LARGE SCALE GENOMIC DNA]</scope>
    <source>
        <strain evidence="5 6">CBS 112549</strain>
    </source>
</reference>
<dbReference type="Pfam" id="PF00849">
    <property type="entry name" value="PseudoU_synth_2"/>
    <property type="match status" value="1"/>
</dbReference>
<dbReference type="PANTHER" id="PTHR21600:SF40">
    <property type="entry name" value="PSEUDOURIDYLATE SYNTHASE RPUSD2"/>
    <property type="match status" value="1"/>
</dbReference>
<name>A0A1J9RTF9_9PEZI</name>
<evidence type="ECO:0000313" key="5">
    <source>
        <dbReference type="EMBL" id="OJD31156.1"/>
    </source>
</evidence>
<dbReference type="AlphaFoldDB" id="A0A1J9RTF9"/>
<keyword evidence="6" id="KW-1185">Reference proteome</keyword>
<dbReference type="PROSITE" id="PS50889">
    <property type="entry name" value="S4"/>
    <property type="match status" value="1"/>
</dbReference>
<dbReference type="NCBIfam" id="TIGR00005">
    <property type="entry name" value="rluA_subfam"/>
    <property type="match status" value="1"/>
</dbReference>
<dbReference type="InterPro" id="IPR006225">
    <property type="entry name" value="PsdUridine_synth_RluC/D"/>
</dbReference>
<dbReference type="PANTHER" id="PTHR21600">
    <property type="entry name" value="MITOCHONDRIAL RNA PSEUDOURIDINE SYNTHASE"/>
    <property type="match status" value="1"/>
</dbReference>
<dbReference type="InterPro" id="IPR020103">
    <property type="entry name" value="PsdUridine_synth_cat_dom_sf"/>
</dbReference>
<feature type="region of interest" description="Disordered" evidence="3">
    <location>
        <begin position="463"/>
        <end position="501"/>
    </location>
</feature>
<dbReference type="GeneID" id="31017199"/>
<dbReference type="InterPro" id="IPR006145">
    <property type="entry name" value="PsdUridine_synth_RsuA/RluA"/>
</dbReference>
<dbReference type="PROSITE" id="PS01129">
    <property type="entry name" value="PSI_RLU"/>
    <property type="match status" value="1"/>
</dbReference>
<feature type="active site" evidence="1">
    <location>
        <position position="186"/>
    </location>
</feature>
<feature type="compositionally biased region" description="Basic and acidic residues" evidence="3">
    <location>
        <begin position="469"/>
        <end position="494"/>
    </location>
</feature>
<evidence type="ECO:0000256" key="1">
    <source>
        <dbReference type="PIRSR" id="PIRSR606225-1"/>
    </source>
</evidence>
<keyword evidence="2" id="KW-0694">RNA-binding</keyword>
<dbReference type="InterPro" id="IPR006224">
    <property type="entry name" value="PsdUridine_synth_RluA-like_CS"/>
</dbReference>
<dbReference type="OrthoDB" id="424794at2759"/>
<evidence type="ECO:0000256" key="3">
    <source>
        <dbReference type="SAM" id="MobiDB-lite"/>
    </source>
</evidence>
<gene>
    <name evidence="5" type="ORF">BKCO1_5100020</name>
</gene>
<accession>A0A1J9RTF9</accession>
<comment type="caution">
    <text evidence="5">The sequence shown here is derived from an EMBL/GenBank/DDBJ whole genome shotgun (WGS) entry which is preliminary data.</text>
</comment>
<protein>
    <submittedName>
        <fullName evidence="5">Pseudouridine synthase</fullName>
    </submittedName>
</protein>
<dbReference type="InterPro" id="IPR050188">
    <property type="entry name" value="RluA_PseudoU_synthase"/>
</dbReference>
<dbReference type="GO" id="GO:0003723">
    <property type="term" value="F:RNA binding"/>
    <property type="evidence" value="ECO:0007669"/>
    <property type="project" value="UniProtKB-KW"/>
</dbReference>
<evidence type="ECO:0000313" key="6">
    <source>
        <dbReference type="Proteomes" id="UP000183809"/>
    </source>
</evidence>
<dbReference type="Gene3D" id="3.30.2350.10">
    <property type="entry name" value="Pseudouridine synthase"/>
    <property type="match status" value="1"/>
</dbReference>
<feature type="region of interest" description="Disordered" evidence="3">
    <location>
        <begin position="270"/>
        <end position="293"/>
    </location>
</feature>
<evidence type="ECO:0000259" key="4">
    <source>
        <dbReference type="Pfam" id="PF00849"/>
    </source>
</evidence>
<feature type="region of interest" description="Disordered" evidence="3">
    <location>
        <begin position="1"/>
        <end position="29"/>
    </location>
</feature>
<dbReference type="SUPFAM" id="SSF55120">
    <property type="entry name" value="Pseudouridine synthase"/>
    <property type="match status" value="1"/>
</dbReference>
<dbReference type="EMBL" id="MNUE01000051">
    <property type="protein sequence ID" value="OJD31156.1"/>
    <property type="molecule type" value="Genomic_DNA"/>
</dbReference>
<organism evidence="5 6">
    <name type="scientific">Diplodia corticola</name>
    <dbReference type="NCBI Taxonomy" id="236234"/>
    <lineage>
        <taxon>Eukaryota</taxon>
        <taxon>Fungi</taxon>
        <taxon>Dikarya</taxon>
        <taxon>Ascomycota</taxon>
        <taxon>Pezizomycotina</taxon>
        <taxon>Dothideomycetes</taxon>
        <taxon>Dothideomycetes incertae sedis</taxon>
        <taxon>Botryosphaeriales</taxon>
        <taxon>Botryosphaeriaceae</taxon>
        <taxon>Diplodia</taxon>
    </lineage>
</organism>
<dbReference type="GO" id="GO:0000455">
    <property type="term" value="P:enzyme-directed rRNA pseudouridine synthesis"/>
    <property type="evidence" value="ECO:0007669"/>
    <property type="project" value="TreeGrafter"/>
</dbReference>
<dbReference type="CDD" id="cd02557">
    <property type="entry name" value="PseudoU_synth_ScRIB2"/>
    <property type="match status" value="1"/>
</dbReference>
<dbReference type="STRING" id="236234.A0A1J9RTF9"/>
<proteinExistence type="predicted"/>
<feature type="compositionally biased region" description="Basic and acidic residues" evidence="3">
    <location>
        <begin position="12"/>
        <end position="21"/>
    </location>
</feature>
<sequence>MALTPVEPRNSFLREEKHDTEPETFEEPPAVITTPVGDMWPRPYYLENGLRRVEPYHFTYNTYCKERWRGRELLDIFTDEFRDRPAEYYKEGIETGSIVVNGKKASSVHHLVKNGDIISHTMHRHEPPVTATPIGIVHEDDDIIVINKPAGVPVHPAGRYNYNSVVEILRAQRGYAFNPSPCNRLDRLTSGVMFIGKNRAAADELSVQIKARTVKKEYVARVVGEFPDGDVVCEKPILQISPKLGLNRVRANGKDARTVFRRLAYYPPREQQEEGRAAADEQQRREQAEREGKPWKSLRGYSIVRCMPLTGRTHQIRVHLQFLGHPIANDPIYANQRVFGPALARADDRSDDDDDIVTRLGKMGKEEVAQAVAYHDEMVDDYNKRKAEKLSGKACDVCNTPLYTDPGEHELGIYLHARRYACEEGRWSYETELPGWALPPAGYEGPTEATVESDPLAADLAKLGLNEDGTVREDREQKDDAPKEEMQEQQEEQRPAVAVAA</sequence>
<dbReference type="GO" id="GO:0009982">
    <property type="term" value="F:pseudouridine synthase activity"/>
    <property type="evidence" value="ECO:0007669"/>
    <property type="project" value="InterPro"/>
</dbReference>
<evidence type="ECO:0000256" key="2">
    <source>
        <dbReference type="PROSITE-ProRule" id="PRU00182"/>
    </source>
</evidence>
<feature type="domain" description="Pseudouridine synthase RsuA/RluA-like" evidence="4">
    <location>
        <begin position="142"/>
        <end position="321"/>
    </location>
</feature>